<sequence>MSITPGNLSMLLAIASSVAPGVWAIVAGILGACVGYFGKQLLKRYDSFTGPRNSRDAGTLPRRNPARRTRSPIGRKKNPPASGH</sequence>
<dbReference type="EMBL" id="LR796731">
    <property type="protein sequence ID" value="CAB4162394.1"/>
    <property type="molecule type" value="Genomic_DNA"/>
</dbReference>
<feature type="region of interest" description="Disordered" evidence="1">
    <location>
        <begin position="47"/>
        <end position="84"/>
    </location>
</feature>
<organism evidence="4">
    <name type="scientific">uncultured Caudovirales phage</name>
    <dbReference type="NCBI Taxonomy" id="2100421"/>
    <lineage>
        <taxon>Viruses</taxon>
        <taxon>Duplodnaviria</taxon>
        <taxon>Heunggongvirae</taxon>
        <taxon>Uroviricota</taxon>
        <taxon>Caudoviricetes</taxon>
        <taxon>Peduoviridae</taxon>
        <taxon>Maltschvirus</taxon>
        <taxon>Maltschvirus maltsch</taxon>
    </lineage>
</organism>
<evidence type="ECO:0000256" key="2">
    <source>
        <dbReference type="SAM" id="Phobius"/>
    </source>
</evidence>
<keyword evidence="2" id="KW-0812">Transmembrane</keyword>
<feature type="compositionally biased region" description="Basic residues" evidence="1">
    <location>
        <begin position="64"/>
        <end position="78"/>
    </location>
</feature>
<protein>
    <submittedName>
        <fullName evidence="4">Uncharacterized protein</fullName>
    </submittedName>
</protein>
<keyword evidence="2" id="KW-0472">Membrane</keyword>
<accession>A0A6J5P4E4</accession>
<feature type="transmembrane region" description="Helical" evidence="2">
    <location>
        <begin position="12"/>
        <end position="37"/>
    </location>
</feature>
<evidence type="ECO:0000256" key="1">
    <source>
        <dbReference type="SAM" id="MobiDB-lite"/>
    </source>
</evidence>
<keyword evidence="2" id="KW-1133">Transmembrane helix</keyword>
<name>A0A6J5P4E4_9CAUD</name>
<evidence type="ECO:0000313" key="4">
    <source>
        <dbReference type="EMBL" id="CAB4162394.1"/>
    </source>
</evidence>
<dbReference type="EMBL" id="LR796287">
    <property type="protein sequence ID" value="CAB4134550.1"/>
    <property type="molecule type" value="Genomic_DNA"/>
</dbReference>
<gene>
    <name evidence="3" type="ORF">UFOVP279_23</name>
    <name evidence="4" type="ORF">UFOVP781_40</name>
</gene>
<evidence type="ECO:0000313" key="3">
    <source>
        <dbReference type="EMBL" id="CAB4134550.1"/>
    </source>
</evidence>
<proteinExistence type="predicted"/>
<reference evidence="4" key="1">
    <citation type="submission" date="2020-04" db="EMBL/GenBank/DDBJ databases">
        <authorList>
            <person name="Chiriac C."/>
            <person name="Salcher M."/>
            <person name="Ghai R."/>
            <person name="Kavagutti S V."/>
        </authorList>
    </citation>
    <scope>NUCLEOTIDE SEQUENCE</scope>
</reference>